<dbReference type="RefSeq" id="WP_380129843.1">
    <property type="nucleotide sequence ID" value="NZ_JBHSEG010000008.1"/>
</dbReference>
<evidence type="ECO:0000313" key="2">
    <source>
        <dbReference type="EMBL" id="MFC4455125.1"/>
    </source>
</evidence>
<dbReference type="Pfam" id="PF13649">
    <property type="entry name" value="Methyltransf_25"/>
    <property type="match status" value="1"/>
</dbReference>
<evidence type="ECO:0000259" key="1">
    <source>
        <dbReference type="Pfam" id="PF13649"/>
    </source>
</evidence>
<dbReference type="EMBL" id="JBHSEG010000008">
    <property type="protein sequence ID" value="MFC4455125.1"/>
    <property type="molecule type" value="Genomic_DNA"/>
</dbReference>
<dbReference type="CDD" id="cd02440">
    <property type="entry name" value="AdoMet_MTases"/>
    <property type="match status" value="1"/>
</dbReference>
<feature type="domain" description="Methyltransferase" evidence="1">
    <location>
        <begin position="56"/>
        <end position="150"/>
    </location>
</feature>
<dbReference type="PANTHER" id="PTHR44068:SF11">
    <property type="entry name" value="GERANYL DIPHOSPHATE 2-C-METHYLTRANSFERASE"/>
    <property type="match status" value="1"/>
</dbReference>
<reference evidence="3" key="1">
    <citation type="journal article" date="2019" name="Int. J. Syst. Evol. Microbiol.">
        <title>The Global Catalogue of Microorganisms (GCM) 10K type strain sequencing project: providing services to taxonomists for standard genome sequencing and annotation.</title>
        <authorList>
            <consortium name="The Broad Institute Genomics Platform"/>
            <consortium name="The Broad Institute Genome Sequencing Center for Infectious Disease"/>
            <person name="Wu L."/>
            <person name="Ma J."/>
        </authorList>
    </citation>
    <scope>NUCLEOTIDE SEQUENCE [LARGE SCALE GENOMIC DNA]</scope>
    <source>
        <strain evidence="3">CCUG 39970</strain>
    </source>
</reference>
<proteinExistence type="predicted"/>
<organism evidence="2 3">
    <name type="scientific">Deinococcus sonorensis</name>
    <dbReference type="NCBI Taxonomy" id="309891"/>
    <lineage>
        <taxon>Bacteria</taxon>
        <taxon>Thermotogati</taxon>
        <taxon>Deinococcota</taxon>
        <taxon>Deinococci</taxon>
        <taxon>Deinococcales</taxon>
        <taxon>Deinococcaceae</taxon>
        <taxon>Deinococcus</taxon>
    </lineage>
</organism>
<dbReference type="Proteomes" id="UP001595939">
    <property type="component" value="Unassembled WGS sequence"/>
</dbReference>
<keyword evidence="2" id="KW-0808">Transferase</keyword>
<sequence length="252" mass="28581">MTDQQNALADALTRPLYPRSAHYDPVWVLSNLMGPNVLWLTEALTHSMSLKPGMRVLDLGCGKAVSSIFLAREFGVQVWATDLWIGATENWNRIAAAGMQDRVTPIHADARSLPFADGFFDAALSLDAFQYFGTDELYLAYLSKFIRSGGELGIVSPALREEFAVVPEHLAPYWGHESWSYHSPQWWRHHWAKGSLVEVTSAEFLEEGWRDWHDWNLICKRFGYGFYQPDIDMLAADQGQNLGFSRVVAVKR</sequence>
<dbReference type="InterPro" id="IPR041698">
    <property type="entry name" value="Methyltransf_25"/>
</dbReference>
<dbReference type="GO" id="GO:0032259">
    <property type="term" value="P:methylation"/>
    <property type="evidence" value="ECO:0007669"/>
    <property type="project" value="UniProtKB-KW"/>
</dbReference>
<accession>A0ABV8YBL6</accession>
<dbReference type="InterPro" id="IPR050447">
    <property type="entry name" value="Erg6_SMT_methyltransf"/>
</dbReference>
<dbReference type="Gene3D" id="3.40.50.150">
    <property type="entry name" value="Vaccinia Virus protein VP39"/>
    <property type="match status" value="1"/>
</dbReference>
<protein>
    <submittedName>
        <fullName evidence="2">SAM-dependent methyltransferase</fullName>
        <ecNumber evidence="2">2.1.1.-</ecNumber>
    </submittedName>
</protein>
<keyword evidence="3" id="KW-1185">Reference proteome</keyword>
<dbReference type="GO" id="GO:0008168">
    <property type="term" value="F:methyltransferase activity"/>
    <property type="evidence" value="ECO:0007669"/>
    <property type="project" value="UniProtKB-KW"/>
</dbReference>
<gene>
    <name evidence="2" type="ORF">ACFO0P_15200</name>
</gene>
<dbReference type="InterPro" id="IPR029063">
    <property type="entry name" value="SAM-dependent_MTases_sf"/>
</dbReference>
<keyword evidence="2" id="KW-0489">Methyltransferase</keyword>
<dbReference type="PANTHER" id="PTHR44068">
    <property type="entry name" value="ZGC:194242"/>
    <property type="match status" value="1"/>
</dbReference>
<comment type="caution">
    <text evidence="2">The sequence shown here is derived from an EMBL/GenBank/DDBJ whole genome shotgun (WGS) entry which is preliminary data.</text>
</comment>
<dbReference type="EC" id="2.1.1.-" evidence="2"/>
<name>A0ABV8YBL6_9DEIO</name>
<evidence type="ECO:0000313" key="3">
    <source>
        <dbReference type="Proteomes" id="UP001595939"/>
    </source>
</evidence>
<dbReference type="SUPFAM" id="SSF53335">
    <property type="entry name" value="S-adenosyl-L-methionine-dependent methyltransferases"/>
    <property type="match status" value="1"/>
</dbReference>